<sequence>MTGQEFFTPQAADRSTDTDTTWSSPSANESFLQLYLW</sequence>
<accession>F0HAC4</accession>
<dbReference type="AlphaFoldDB" id="F0HAC4"/>
<evidence type="ECO:0000256" key="1">
    <source>
        <dbReference type="SAM" id="MobiDB-lite"/>
    </source>
</evidence>
<comment type="caution">
    <text evidence="2">The sequence shown here is derived from an EMBL/GenBank/DDBJ whole genome shotgun (WGS) entry which is preliminary data.</text>
</comment>
<dbReference type="EMBL" id="AEXO01000101">
    <property type="protein sequence ID" value="EGC85237.1"/>
    <property type="molecule type" value="Genomic_DNA"/>
</dbReference>
<protein>
    <submittedName>
        <fullName evidence="2">Uncharacterized protein</fullName>
    </submittedName>
</protein>
<proteinExistence type="predicted"/>
<name>F0HAC4_9BACT</name>
<feature type="region of interest" description="Disordered" evidence="1">
    <location>
        <begin position="1"/>
        <end position="25"/>
    </location>
</feature>
<evidence type="ECO:0000313" key="3">
    <source>
        <dbReference type="Proteomes" id="UP000003155"/>
    </source>
</evidence>
<dbReference type="Proteomes" id="UP000003155">
    <property type="component" value="Unassembled WGS sequence"/>
</dbReference>
<reference evidence="2 3" key="1">
    <citation type="submission" date="2011-02" db="EMBL/GenBank/DDBJ databases">
        <authorList>
            <person name="Durkin A.S."/>
            <person name="Madupu R."/>
            <person name="Torralba M."/>
            <person name="Gillis M."/>
            <person name="Methe B."/>
            <person name="Sutton G."/>
            <person name="Nelson K.E."/>
        </authorList>
    </citation>
    <scope>NUCLEOTIDE SEQUENCE [LARGE SCALE GENOMIC DNA]</scope>
    <source>
        <strain evidence="2 3">CRIS 18C-A</strain>
    </source>
</reference>
<gene>
    <name evidence="2" type="ORF">HMPREF9303_0382</name>
</gene>
<evidence type="ECO:0000313" key="2">
    <source>
        <dbReference type="EMBL" id="EGC85237.1"/>
    </source>
</evidence>
<keyword evidence="3" id="KW-1185">Reference proteome</keyword>
<organism evidence="2 3">
    <name type="scientific">Prevotella denticola CRIS 18C-A</name>
    <dbReference type="NCBI Taxonomy" id="944557"/>
    <lineage>
        <taxon>Bacteria</taxon>
        <taxon>Pseudomonadati</taxon>
        <taxon>Bacteroidota</taxon>
        <taxon>Bacteroidia</taxon>
        <taxon>Bacteroidales</taxon>
        <taxon>Prevotellaceae</taxon>
        <taxon>Prevotella</taxon>
    </lineage>
</organism>